<dbReference type="EnsemblMetazoa" id="XM_001604400">
    <property type="protein sequence ID" value="XP_001604450"/>
    <property type="gene ID" value="LOC100120852"/>
</dbReference>
<dbReference type="GO" id="GO:0019706">
    <property type="term" value="F:protein-cysteine S-palmitoyltransferase activity"/>
    <property type="evidence" value="ECO:0007669"/>
    <property type="project" value="UniProtKB-EC"/>
</dbReference>
<proteinExistence type="inferred from homology"/>
<evidence type="ECO:0000313" key="12">
    <source>
        <dbReference type="EnsemblMetazoa" id="XP_001604450"/>
    </source>
</evidence>
<feature type="transmembrane region" description="Helical" evidence="10">
    <location>
        <begin position="73"/>
        <end position="93"/>
    </location>
</feature>
<dbReference type="FunCoup" id="A0A7M7G6E3">
    <property type="interactions" value="562"/>
</dbReference>
<protein>
    <recommendedName>
        <fullName evidence="10">Palmitoyltransferase</fullName>
        <ecNumber evidence="10">2.3.1.225</ecNumber>
    </recommendedName>
</protein>
<name>A0A7M7G6E3_NASVI</name>
<organism evidence="12 13">
    <name type="scientific">Nasonia vitripennis</name>
    <name type="common">Parasitic wasp</name>
    <dbReference type="NCBI Taxonomy" id="7425"/>
    <lineage>
        <taxon>Eukaryota</taxon>
        <taxon>Metazoa</taxon>
        <taxon>Ecdysozoa</taxon>
        <taxon>Arthropoda</taxon>
        <taxon>Hexapoda</taxon>
        <taxon>Insecta</taxon>
        <taxon>Pterygota</taxon>
        <taxon>Neoptera</taxon>
        <taxon>Endopterygota</taxon>
        <taxon>Hymenoptera</taxon>
        <taxon>Apocrita</taxon>
        <taxon>Proctotrupomorpha</taxon>
        <taxon>Chalcidoidea</taxon>
        <taxon>Pteromalidae</taxon>
        <taxon>Pteromalinae</taxon>
        <taxon>Nasonia</taxon>
    </lineage>
</organism>
<keyword evidence="9 10" id="KW-0012">Acyltransferase</keyword>
<feature type="transmembrane region" description="Helical" evidence="10">
    <location>
        <begin position="195"/>
        <end position="218"/>
    </location>
</feature>
<feature type="transmembrane region" description="Helical" evidence="10">
    <location>
        <begin position="105"/>
        <end position="121"/>
    </location>
</feature>
<keyword evidence="8" id="KW-0449">Lipoprotein</keyword>
<gene>
    <name evidence="12" type="primary">100120852</name>
</gene>
<dbReference type="InParanoid" id="A0A7M7G6E3"/>
<accession>A0A7M7G6E3</accession>
<keyword evidence="4 10" id="KW-1133">Transmembrane helix</keyword>
<feature type="domain" description="Palmitoyltransferase DHHC" evidence="11">
    <location>
        <begin position="144"/>
        <end position="275"/>
    </location>
</feature>
<evidence type="ECO:0000256" key="2">
    <source>
        <dbReference type="ARBA" id="ARBA00022679"/>
    </source>
</evidence>
<comment type="domain">
    <text evidence="10">The DHHC domain is required for palmitoyltransferase activity.</text>
</comment>
<dbReference type="EC" id="2.3.1.225" evidence="10"/>
<dbReference type="OrthoDB" id="26681at2759"/>
<keyword evidence="2 10" id="KW-0808">Transferase</keyword>
<dbReference type="Pfam" id="PF01529">
    <property type="entry name" value="DHHC"/>
    <property type="match status" value="1"/>
</dbReference>
<evidence type="ECO:0000256" key="3">
    <source>
        <dbReference type="ARBA" id="ARBA00022692"/>
    </source>
</evidence>
<keyword evidence="6 10" id="KW-0472">Membrane</keyword>
<evidence type="ECO:0000256" key="1">
    <source>
        <dbReference type="ARBA" id="ARBA00004166"/>
    </source>
</evidence>
<evidence type="ECO:0000256" key="8">
    <source>
        <dbReference type="ARBA" id="ARBA00023288"/>
    </source>
</evidence>
<feature type="transmembrane region" description="Helical" evidence="10">
    <location>
        <begin position="238"/>
        <end position="261"/>
    </location>
</feature>
<dbReference type="OMA" id="GNWSEFM"/>
<dbReference type="PROSITE" id="PS50216">
    <property type="entry name" value="DHHC"/>
    <property type="match status" value="1"/>
</dbReference>
<comment type="subcellular location">
    <subcellularLocation>
        <location evidence="1">Golgi apparatus</location>
        <location evidence="1">trans-Golgi network membrane</location>
        <topology evidence="1">Multi-pass membrane protein</topology>
    </subcellularLocation>
</comment>
<evidence type="ECO:0000256" key="6">
    <source>
        <dbReference type="ARBA" id="ARBA00023136"/>
    </source>
</evidence>
<comment type="catalytic activity">
    <reaction evidence="10">
        <text>L-cysteinyl-[protein] + hexadecanoyl-CoA = S-hexadecanoyl-L-cysteinyl-[protein] + CoA</text>
        <dbReference type="Rhea" id="RHEA:36683"/>
        <dbReference type="Rhea" id="RHEA-COMP:10131"/>
        <dbReference type="Rhea" id="RHEA-COMP:11032"/>
        <dbReference type="ChEBI" id="CHEBI:29950"/>
        <dbReference type="ChEBI" id="CHEBI:57287"/>
        <dbReference type="ChEBI" id="CHEBI:57379"/>
        <dbReference type="ChEBI" id="CHEBI:74151"/>
        <dbReference type="EC" id="2.3.1.225"/>
    </reaction>
</comment>
<dbReference type="InterPro" id="IPR001594">
    <property type="entry name" value="Palmitoyltrfase_DHHC"/>
</dbReference>
<dbReference type="GO" id="GO:0005794">
    <property type="term" value="C:Golgi apparatus"/>
    <property type="evidence" value="ECO:0007669"/>
    <property type="project" value="UniProtKB-SubCell"/>
</dbReference>
<keyword evidence="13" id="KW-1185">Reference proteome</keyword>
<keyword evidence="5" id="KW-0333">Golgi apparatus</keyword>
<dbReference type="PANTHER" id="PTHR22883">
    <property type="entry name" value="ZINC FINGER DHHC DOMAIN CONTAINING PROTEIN"/>
    <property type="match status" value="1"/>
</dbReference>
<evidence type="ECO:0000259" key="11">
    <source>
        <dbReference type="Pfam" id="PF01529"/>
    </source>
</evidence>
<evidence type="ECO:0000256" key="9">
    <source>
        <dbReference type="ARBA" id="ARBA00023315"/>
    </source>
</evidence>
<dbReference type="PANTHER" id="PTHR22883:SF475">
    <property type="entry name" value="PALMITOYLTRANSFERASE ZDHHC23"/>
    <property type="match status" value="1"/>
</dbReference>
<dbReference type="InterPro" id="IPR039859">
    <property type="entry name" value="PFA4/ZDH16/20/ERF2-like"/>
</dbReference>
<evidence type="ECO:0000256" key="4">
    <source>
        <dbReference type="ARBA" id="ARBA00022989"/>
    </source>
</evidence>
<sequence length="300" mass="34367">MRLLGRFCCCCCCREGSVRRISVDAVIPLFTVPLLTVIAAQNLVCTILVFLMSPPLVYYIYRNFLRFLMRTKFFLMWTISSVLMLMAIFEISVVPLLEILPEENYVFMAAVVAGLVCGYKTRQNADQVAQEDLQIQGLELGESSDDICNTCKRHVLPKTFHCRICQTCILRREYHCKWLDCCIGGSNLRWYMGCLFCSAVAFIYGSNLTMTTICHPFVFVGTVLLPDDCSDAYHQLDISICFVSSIYSLTIGLIVTFYFFYHLWLQYLGTTTNERRLLNNGNEHDKGILKNVIQFFCCKS</sequence>
<keyword evidence="7" id="KW-0564">Palmitate</keyword>
<evidence type="ECO:0000256" key="5">
    <source>
        <dbReference type="ARBA" id="ARBA00023034"/>
    </source>
</evidence>
<dbReference type="KEGG" id="nvi:100120852"/>
<dbReference type="AlphaFoldDB" id="A0A7M7G6E3"/>
<evidence type="ECO:0000256" key="7">
    <source>
        <dbReference type="ARBA" id="ARBA00023139"/>
    </source>
</evidence>
<keyword evidence="3 10" id="KW-0812">Transmembrane</keyword>
<feature type="transmembrane region" description="Helical" evidence="10">
    <location>
        <begin position="30"/>
        <end position="61"/>
    </location>
</feature>
<evidence type="ECO:0000256" key="10">
    <source>
        <dbReference type="RuleBase" id="RU079119"/>
    </source>
</evidence>
<comment type="similarity">
    <text evidence="10">Belongs to the DHHC palmitoyltransferase family.</text>
</comment>
<dbReference type="GO" id="GO:0006612">
    <property type="term" value="P:protein targeting to membrane"/>
    <property type="evidence" value="ECO:0007669"/>
    <property type="project" value="TreeGrafter"/>
</dbReference>
<dbReference type="Proteomes" id="UP000002358">
    <property type="component" value="Chromosome 2"/>
</dbReference>
<dbReference type="GO" id="GO:0005783">
    <property type="term" value="C:endoplasmic reticulum"/>
    <property type="evidence" value="ECO:0007669"/>
    <property type="project" value="TreeGrafter"/>
</dbReference>
<evidence type="ECO:0000313" key="13">
    <source>
        <dbReference type="Proteomes" id="UP000002358"/>
    </source>
</evidence>
<reference evidence="12" key="1">
    <citation type="submission" date="2021-01" db="UniProtKB">
        <authorList>
            <consortium name="EnsemblMetazoa"/>
        </authorList>
    </citation>
    <scope>IDENTIFICATION</scope>
</reference>